<dbReference type="AlphaFoldDB" id="A0A343THK9"/>
<feature type="compositionally biased region" description="Acidic residues" evidence="1">
    <location>
        <begin position="63"/>
        <end position="84"/>
    </location>
</feature>
<dbReference type="RefSeq" id="WP_119815755.1">
    <property type="nucleotide sequence ID" value="NZ_CP025066.1"/>
</dbReference>
<dbReference type="OrthoDB" id="331156at2157"/>
<accession>A0A343THK9</accession>
<evidence type="ECO:0000256" key="1">
    <source>
        <dbReference type="SAM" id="MobiDB-lite"/>
    </source>
</evidence>
<feature type="region of interest" description="Disordered" evidence="1">
    <location>
        <begin position="175"/>
        <end position="216"/>
    </location>
</feature>
<reference evidence="3" key="1">
    <citation type="submission" date="2017-11" db="EMBL/GenBank/DDBJ databases">
        <title>Phenotypic and genomic properties of facultatively anaerobic sulfur-reducing natronoarchaea from hypersaline soda lakes.</title>
        <authorList>
            <person name="Sorokin D.Y."/>
            <person name="Kublanov I.V."/>
            <person name="Roman P."/>
            <person name="Sinninghe Damste J.S."/>
            <person name="Golyshin P.N."/>
            <person name="Rojo D."/>
            <person name="Ciordia S."/>
            <person name="Mena M.D.C."/>
            <person name="Ferrer M."/>
            <person name="Messina E."/>
            <person name="Smedile F."/>
            <person name="La Spada G."/>
            <person name="La Cono V."/>
            <person name="Yakimov M.M."/>
        </authorList>
    </citation>
    <scope>NUCLEOTIDE SEQUENCE [LARGE SCALE GENOMIC DNA]</scope>
    <source>
        <strain evidence="3">AArc-Sl</strain>
    </source>
</reference>
<organism evidence="2 3">
    <name type="scientific">Halalkaliarchaeum desulfuricum</name>
    <dbReference type="NCBI Taxonomy" id="2055893"/>
    <lineage>
        <taxon>Archaea</taxon>
        <taxon>Methanobacteriati</taxon>
        <taxon>Methanobacteriota</taxon>
        <taxon>Stenosarchaea group</taxon>
        <taxon>Halobacteria</taxon>
        <taxon>Halobacteriales</taxon>
        <taxon>Haloferacaceae</taxon>
        <taxon>Halalkaliarchaeum</taxon>
    </lineage>
</organism>
<dbReference type="KEGG" id="hdf:AArcSl_0943"/>
<evidence type="ECO:0000313" key="2">
    <source>
        <dbReference type="EMBL" id="AUX08581.1"/>
    </source>
</evidence>
<feature type="region of interest" description="Disordered" evidence="1">
    <location>
        <begin position="55"/>
        <end position="107"/>
    </location>
</feature>
<protein>
    <submittedName>
        <fullName evidence="2">Small CPxCG-related zinc finger protein</fullName>
    </submittedName>
</protein>
<dbReference type="Proteomes" id="UP000263012">
    <property type="component" value="Chromosome"/>
</dbReference>
<feature type="compositionally biased region" description="Acidic residues" evidence="1">
    <location>
        <begin position="193"/>
        <end position="216"/>
    </location>
</feature>
<proteinExistence type="predicted"/>
<keyword evidence="3" id="KW-1185">Reference proteome</keyword>
<name>A0A343THK9_9EURY</name>
<dbReference type="GeneID" id="37877289"/>
<gene>
    <name evidence="2" type="ORF">AArcSl_0943</name>
</gene>
<evidence type="ECO:0000313" key="3">
    <source>
        <dbReference type="Proteomes" id="UP000263012"/>
    </source>
</evidence>
<feature type="compositionally biased region" description="Low complexity" evidence="1">
    <location>
        <begin position="97"/>
        <end position="107"/>
    </location>
</feature>
<dbReference type="EMBL" id="CP025066">
    <property type="protein sequence ID" value="AUX08581.1"/>
    <property type="molecule type" value="Genomic_DNA"/>
</dbReference>
<sequence length="216" mass="23467">MECPRCGGALTVYRLGGESSWVCQECGSVGVETEHGSEPERTETWEQALQRFYAKHVEPDGVVPDDVEQDGVEPDGVGDTDDGGDTGGRDDTGDGGETTAPEPSTETAAAALDDLEVPGDGETELRRRETVAELYAFLKERRTAKRSDFLEIVEPEVVSYASAEGFWESVGRDSLGELPGVTPPESGHHEWAFENEETEPETEAETEAETEPQSER</sequence>